<dbReference type="GO" id="GO:0005886">
    <property type="term" value="C:plasma membrane"/>
    <property type="evidence" value="ECO:0007669"/>
    <property type="project" value="TreeGrafter"/>
</dbReference>
<evidence type="ECO:0000256" key="2">
    <source>
        <dbReference type="ARBA" id="ARBA00022741"/>
    </source>
</evidence>
<keyword evidence="1" id="KW-0813">Transport</keyword>
<comment type="similarity">
    <text evidence="4">Belongs to the ABC transporter superfamily. Macrolide exporter (TC 3.A.1.122) family.</text>
</comment>
<evidence type="ECO:0000256" key="3">
    <source>
        <dbReference type="ARBA" id="ARBA00022840"/>
    </source>
</evidence>
<dbReference type="InterPro" id="IPR003439">
    <property type="entry name" value="ABC_transporter-like_ATP-bd"/>
</dbReference>
<dbReference type="SUPFAM" id="SSF52540">
    <property type="entry name" value="P-loop containing nucleoside triphosphate hydrolases"/>
    <property type="match status" value="1"/>
</dbReference>
<dbReference type="InterPro" id="IPR017911">
    <property type="entry name" value="MacB-like_ATP-bd"/>
</dbReference>
<dbReference type="AlphaFoldDB" id="A0AAW6TXR0"/>
<keyword evidence="7" id="KW-1185">Reference proteome</keyword>
<dbReference type="RefSeq" id="WP_349245831.1">
    <property type="nucleotide sequence ID" value="NZ_JASCXX010000020.1"/>
</dbReference>
<organism evidence="6 7">
    <name type="scientific">Anaerobaca lacustris</name>
    <dbReference type="NCBI Taxonomy" id="3044600"/>
    <lineage>
        <taxon>Bacteria</taxon>
        <taxon>Pseudomonadati</taxon>
        <taxon>Planctomycetota</taxon>
        <taxon>Phycisphaerae</taxon>
        <taxon>Sedimentisphaerales</taxon>
        <taxon>Anaerobacaceae</taxon>
        <taxon>Anaerobaca</taxon>
    </lineage>
</organism>
<dbReference type="Gene3D" id="3.40.50.300">
    <property type="entry name" value="P-loop containing nucleotide triphosphate hydrolases"/>
    <property type="match status" value="1"/>
</dbReference>
<sequence>MDVDGFIQIEELTKVYSSGPVEVVALRDATISIGRGRFVGVTGTSGSGKSTLMNLLGGLDTPSAGRIRVDDRSISDLSKTDLALFRRHTIGMIFQSFNLIPSYSAVENVAFPLLFADVAKKDRFRRATELLAAVGLESRGHHLPSELSGGEQQRVAVARALVNRPAILLADEPTGNLDSRTSRQIVRMLFDLKAERGLTIVMISHEEALLREFADELIRLQDGAVLSHETLRDRP</sequence>
<dbReference type="GO" id="GO:0022857">
    <property type="term" value="F:transmembrane transporter activity"/>
    <property type="evidence" value="ECO:0007669"/>
    <property type="project" value="TreeGrafter"/>
</dbReference>
<dbReference type="PROSITE" id="PS00211">
    <property type="entry name" value="ABC_TRANSPORTER_1"/>
    <property type="match status" value="1"/>
</dbReference>
<dbReference type="InterPro" id="IPR017871">
    <property type="entry name" value="ABC_transporter-like_CS"/>
</dbReference>
<evidence type="ECO:0000313" key="7">
    <source>
        <dbReference type="Proteomes" id="UP001431776"/>
    </source>
</evidence>
<dbReference type="Proteomes" id="UP001431776">
    <property type="component" value="Unassembled WGS sequence"/>
</dbReference>
<dbReference type="InterPro" id="IPR015854">
    <property type="entry name" value="ABC_transpr_LolD-like"/>
</dbReference>
<keyword evidence="3 6" id="KW-0067">ATP-binding</keyword>
<evidence type="ECO:0000313" key="6">
    <source>
        <dbReference type="EMBL" id="MDI6450420.1"/>
    </source>
</evidence>
<dbReference type="FunFam" id="3.40.50.300:FF:000032">
    <property type="entry name" value="Export ABC transporter ATP-binding protein"/>
    <property type="match status" value="1"/>
</dbReference>
<evidence type="ECO:0000256" key="4">
    <source>
        <dbReference type="ARBA" id="ARBA00038388"/>
    </source>
</evidence>
<evidence type="ECO:0000259" key="5">
    <source>
        <dbReference type="PROSITE" id="PS50893"/>
    </source>
</evidence>
<dbReference type="PANTHER" id="PTHR24220">
    <property type="entry name" value="IMPORT ATP-BINDING PROTEIN"/>
    <property type="match status" value="1"/>
</dbReference>
<dbReference type="GO" id="GO:0005524">
    <property type="term" value="F:ATP binding"/>
    <property type="evidence" value="ECO:0007669"/>
    <property type="project" value="UniProtKB-KW"/>
</dbReference>
<dbReference type="GO" id="GO:0016887">
    <property type="term" value="F:ATP hydrolysis activity"/>
    <property type="evidence" value="ECO:0007669"/>
    <property type="project" value="InterPro"/>
</dbReference>
<gene>
    <name evidence="6" type="ORF">QJ522_15265</name>
</gene>
<dbReference type="GO" id="GO:0098796">
    <property type="term" value="C:membrane protein complex"/>
    <property type="evidence" value="ECO:0007669"/>
    <property type="project" value="UniProtKB-ARBA"/>
</dbReference>
<dbReference type="InterPro" id="IPR027417">
    <property type="entry name" value="P-loop_NTPase"/>
</dbReference>
<comment type="caution">
    <text evidence="6">The sequence shown here is derived from an EMBL/GenBank/DDBJ whole genome shotgun (WGS) entry which is preliminary data.</text>
</comment>
<protein>
    <submittedName>
        <fullName evidence="6">ABC transporter ATP-binding protein</fullName>
    </submittedName>
</protein>
<dbReference type="InterPro" id="IPR003593">
    <property type="entry name" value="AAA+_ATPase"/>
</dbReference>
<reference evidence="6" key="1">
    <citation type="submission" date="2023-05" db="EMBL/GenBank/DDBJ databases">
        <title>Anaerotaeda fermentans gen. nov., sp. nov., a novel anaerobic planctomycete of the new family within the order Sedimentisphaerales isolated from Taman Peninsula, Russia.</title>
        <authorList>
            <person name="Khomyakova M.A."/>
            <person name="Merkel A.Y."/>
            <person name="Slobodkin A.I."/>
        </authorList>
    </citation>
    <scope>NUCLEOTIDE SEQUENCE</scope>
    <source>
        <strain evidence="6">M17dextr</strain>
    </source>
</reference>
<evidence type="ECO:0000256" key="1">
    <source>
        <dbReference type="ARBA" id="ARBA00022448"/>
    </source>
</evidence>
<dbReference type="Pfam" id="PF00005">
    <property type="entry name" value="ABC_tran"/>
    <property type="match status" value="1"/>
</dbReference>
<name>A0AAW6TXR0_9BACT</name>
<accession>A0AAW6TXR0</accession>
<dbReference type="CDD" id="cd03255">
    <property type="entry name" value="ABC_MJ0796_LolCDE_FtsE"/>
    <property type="match status" value="1"/>
</dbReference>
<feature type="domain" description="ABC transporter" evidence="5">
    <location>
        <begin position="7"/>
        <end position="235"/>
    </location>
</feature>
<proteinExistence type="inferred from homology"/>
<dbReference type="PROSITE" id="PS50893">
    <property type="entry name" value="ABC_TRANSPORTER_2"/>
    <property type="match status" value="1"/>
</dbReference>
<dbReference type="SMART" id="SM00382">
    <property type="entry name" value="AAA"/>
    <property type="match status" value="1"/>
</dbReference>
<keyword evidence="2" id="KW-0547">Nucleotide-binding</keyword>
<dbReference type="PANTHER" id="PTHR24220:SF86">
    <property type="entry name" value="ABC TRANSPORTER ABCH.1"/>
    <property type="match status" value="1"/>
</dbReference>
<dbReference type="EMBL" id="JASCXX010000020">
    <property type="protein sequence ID" value="MDI6450420.1"/>
    <property type="molecule type" value="Genomic_DNA"/>
</dbReference>